<feature type="compositionally biased region" description="Basic residues" evidence="1">
    <location>
        <begin position="40"/>
        <end position="50"/>
    </location>
</feature>
<feature type="compositionally biased region" description="Polar residues" evidence="1">
    <location>
        <begin position="327"/>
        <end position="337"/>
    </location>
</feature>
<name>A0ABT1I5R2_9PSEU</name>
<feature type="region of interest" description="Disordered" evidence="1">
    <location>
        <begin position="1"/>
        <end position="50"/>
    </location>
</feature>
<keyword evidence="3" id="KW-1185">Reference proteome</keyword>
<evidence type="ECO:0000313" key="2">
    <source>
        <dbReference type="EMBL" id="MCP2267921.1"/>
    </source>
</evidence>
<dbReference type="Proteomes" id="UP001205185">
    <property type="component" value="Unassembled WGS sequence"/>
</dbReference>
<comment type="caution">
    <text evidence="2">The sequence shown here is derived from an EMBL/GenBank/DDBJ whole genome shotgun (WGS) entry which is preliminary data.</text>
</comment>
<feature type="compositionally biased region" description="Basic and acidic residues" evidence="1">
    <location>
        <begin position="202"/>
        <end position="220"/>
    </location>
</feature>
<proteinExistence type="predicted"/>
<feature type="region of interest" description="Disordered" evidence="1">
    <location>
        <begin position="297"/>
        <end position="337"/>
    </location>
</feature>
<dbReference type="EMBL" id="JAMTCO010000001">
    <property type="protein sequence ID" value="MCP2267921.1"/>
    <property type="molecule type" value="Genomic_DNA"/>
</dbReference>
<feature type="region of interest" description="Disordered" evidence="1">
    <location>
        <begin position="143"/>
        <end position="220"/>
    </location>
</feature>
<dbReference type="RefSeq" id="WP_253884836.1">
    <property type="nucleotide sequence ID" value="NZ_BAAAVB010000026.1"/>
</dbReference>
<sequence length="337" mass="36130">MTALSDNEHPRRWRRTPTEGRPRADGRNHAVPDLPGSRRPEHRRRVRVRAPRPATVWPCASSPTHPATTGDLGRLAPWLLTATAKIVTTYTTPGQRVLLVGTVDLFDPTGPAHLGVPRPSRPSPLSGLTEAAWTVLRLGRGTRTHLAGPTSTDLTTWSETSTRHSAASSRRASAGDGPSESECGPGPRVAGLLRTGGGNSARADDEPQTERPGDQTDRSVDRYDLIITTVPPSATDWLRPADWAPVLTPTGILAVITHSHRHGGRLIDPATTVIPQTTRAGLLLLDRVVLLTTAPRRAPARRGHRPGTLDPAGPADTTEHADLLVFTTPTTNTGEAR</sequence>
<reference evidence="2 3" key="1">
    <citation type="submission" date="2022-06" db="EMBL/GenBank/DDBJ databases">
        <title>Genomic Encyclopedia of Archaeal and Bacterial Type Strains, Phase II (KMG-II): from individual species to whole genera.</title>
        <authorList>
            <person name="Goeker M."/>
        </authorList>
    </citation>
    <scope>NUCLEOTIDE SEQUENCE [LARGE SCALE GENOMIC DNA]</scope>
    <source>
        <strain evidence="2 3">DSM 44255</strain>
    </source>
</reference>
<evidence type="ECO:0000256" key="1">
    <source>
        <dbReference type="SAM" id="MobiDB-lite"/>
    </source>
</evidence>
<organism evidence="2 3">
    <name type="scientific">Actinokineospora diospyrosa</name>
    <dbReference type="NCBI Taxonomy" id="103728"/>
    <lineage>
        <taxon>Bacteria</taxon>
        <taxon>Bacillati</taxon>
        <taxon>Actinomycetota</taxon>
        <taxon>Actinomycetes</taxon>
        <taxon>Pseudonocardiales</taxon>
        <taxon>Pseudonocardiaceae</taxon>
        <taxon>Actinokineospora</taxon>
    </lineage>
</organism>
<feature type="compositionally biased region" description="Basic and acidic residues" evidence="1">
    <location>
        <begin position="1"/>
        <end position="30"/>
    </location>
</feature>
<feature type="compositionally biased region" description="Polar residues" evidence="1">
    <location>
        <begin position="149"/>
        <end position="164"/>
    </location>
</feature>
<feature type="compositionally biased region" description="Low complexity" evidence="1">
    <location>
        <begin position="165"/>
        <end position="174"/>
    </location>
</feature>
<accession>A0ABT1I5R2</accession>
<gene>
    <name evidence="2" type="ORF">LV75_000403</name>
</gene>
<evidence type="ECO:0000313" key="3">
    <source>
        <dbReference type="Proteomes" id="UP001205185"/>
    </source>
</evidence>
<protein>
    <submittedName>
        <fullName evidence="2">Uncharacterized protein</fullName>
    </submittedName>
</protein>